<organism evidence="1 2">
    <name type="scientific">Ferrimicrobium acidiphilum DSM 19497</name>
    <dbReference type="NCBI Taxonomy" id="1121877"/>
    <lineage>
        <taxon>Bacteria</taxon>
        <taxon>Bacillati</taxon>
        <taxon>Actinomycetota</taxon>
        <taxon>Acidimicrobiia</taxon>
        <taxon>Acidimicrobiales</taxon>
        <taxon>Acidimicrobiaceae</taxon>
        <taxon>Ferrimicrobium</taxon>
    </lineage>
</organism>
<keyword evidence="2" id="KW-1185">Reference proteome</keyword>
<accession>A0A0D8FWH7</accession>
<evidence type="ECO:0000313" key="1">
    <source>
        <dbReference type="EMBL" id="KJE77461.1"/>
    </source>
</evidence>
<gene>
    <name evidence="1" type="ORF">FEAC_08950</name>
</gene>
<dbReference type="AlphaFoldDB" id="A0A0D8FWH7"/>
<sequence>MVLHRRPESSYIGYFVALTTPGLQRPADIIRLRLWDEPGLREDLLKLSRESTFPREFGVQMAEEASPDVGHKPSLRLIEQLLIWVCHARLIPRWQHGIENAGAGIEYFPDVLSPRTEV</sequence>
<reference evidence="1 2" key="1">
    <citation type="submission" date="2015-01" db="EMBL/GenBank/DDBJ databases">
        <title>Draft genome of the acidophilic iron oxidizer Ferrimicrobium acidiphilum strain T23.</title>
        <authorList>
            <person name="Poehlein A."/>
            <person name="Eisen S."/>
            <person name="Schloemann M."/>
            <person name="Johnson B.D."/>
            <person name="Daniel R."/>
            <person name="Muehling M."/>
        </authorList>
    </citation>
    <scope>NUCLEOTIDE SEQUENCE [LARGE SCALE GENOMIC DNA]</scope>
    <source>
        <strain evidence="1 2">T23</strain>
    </source>
</reference>
<proteinExistence type="predicted"/>
<dbReference type="EMBL" id="JXUW01000005">
    <property type="protein sequence ID" value="KJE77461.1"/>
    <property type="molecule type" value="Genomic_DNA"/>
</dbReference>
<protein>
    <submittedName>
        <fullName evidence="1">Uncharacterized protein</fullName>
    </submittedName>
</protein>
<dbReference type="Proteomes" id="UP000032336">
    <property type="component" value="Unassembled WGS sequence"/>
</dbReference>
<comment type="caution">
    <text evidence="1">The sequence shown here is derived from an EMBL/GenBank/DDBJ whole genome shotgun (WGS) entry which is preliminary data.</text>
</comment>
<name>A0A0D8FWH7_9ACTN</name>
<evidence type="ECO:0000313" key="2">
    <source>
        <dbReference type="Proteomes" id="UP000032336"/>
    </source>
</evidence>